<accession>A0A6J5CQF1</accession>
<evidence type="ECO:0000256" key="2">
    <source>
        <dbReference type="SAM" id="SignalP"/>
    </source>
</evidence>
<evidence type="ECO:0000256" key="1">
    <source>
        <dbReference type="SAM" id="MobiDB-lite"/>
    </source>
</evidence>
<organism evidence="3 4">
    <name type="scientific">Paraburkholderia rhynchosiae</name>
    <dbReference type="NCBI Taxonomy" id="487049"/>
    <lineage>
        <taxon>Bacteria</taxon>
        <taxon>Pseudomonadati</taxon>
        <taxon>Pseudomonadota</taxon>
        <taxon>Betaproteobacteria</taxon>
        <taxon>Burkholderiales</taxon>
        <taxon>Burkholderiaceae</taxon>
        <taxon>Paraburkholderia</taxon>
    </lineage>
</organism>
<evidence type="ECO:0000313" key="4">
    <source>
        <dbReference type="Proteomes" id="UP000494205"/>
    </source>
</evidence>
<reference evidence="3 4" key="1">
    <citation type="submission" date="2020-04" db="EMBL/GenBank/DDBJ databases">
        <authorList>
            <person name="De Canck E."/>
        </authorList>
    </citation>
    <scope>NUCLEOTIDE SEQUENCE [LARGE SCALE GENOMIC DNA]</scope>
    <source>
        <strain evidence="3 4">LMG 27174</strain>
    </source>
</reference>
<dbReference type="OrthoDB" id="1396201at2"/>
<evidence type="ECO:0000313" key="3">
    <source>
        <dbReference type="EMBL" id="CAB3741775.1"/>
    </source>
</evidence>
<dbReference type="AlphaFoldDB" id="A0A6J5CQF1"/>
<sequence length="683" mass="72717">MNARHSIKALTWLKVLLMSFLFAAVVDSTAEQSKRAFALGSPGAALGQPNMVQIAAELVNTSGKDVIDVRIDAIHLNAAGLLSPLPLRIGNIRAGRGAILEASFSRSQLIAGKEYVLIVRGTYELQKKDNDEDSASIRNSPFSRDMRGHEQKHEHEDKDKHHEAERRDFSVKQVIVLPPDAPGQANVGTIQIPGSTVKGGTFPHQPPHFDNDVNQAAPPVPTTPFVPGVPTPTSTGAMPAPFGDPPAITFKANNGLNATSAGVNCSGDSAAVCAEPSGASGGGVVFATANWLAAYSTDGGNTFTQLDPTKIFPNDAVGFCCDQIVQYVPSIDRFVWLLQGAGYRLAMASPADIKSSGGTAWTYWNLTPQLFGQPAGTGFDYPDLSVGNNSLYISWDAGDGNGCPTGCTTGFQVVRTSLTGIQAGGTITLDFTNPSNGPQSITWGDHITQNTGAEVFWAGHNGNATLRVFSLAEGSNTYFWRDVGISSWANNAPTSTTPDGRDWLAKNFNGPNGNSFPRNGIIGATRSGNQIWFAWTAGTGSNFSQPHVEMVTLDRSNNFNKIQQVQIWNNGYAFGYPALSTNFCTGEVGISFEYGGNGNYENHVVGFWGDYVAYITTGSDVGTDRYGDYVTIRQAPLTDSDPGNLFTAFGFGINKVAPPGSGSNTDVHYIIFGRPASSCQRIG</sequence>
<feature type="signal peptide" evidence="2">
    <location>
        <begin position="1"/>
        <end position="23"/>
    </location>
</feature>
<feature type="compositionally biased region" description="Basic and acidic residues" evidence="1">
    <location>
        <begin position="144"/>
        <end position="165"/>
    </location>
</feature>
<proteinExistence type="predicted"/>
<feature type="region of interest" description="Disordered" evidence="1">
    <location>
        <begin position="129"/>
        <end position="165"/>
    </location>
</feature>
<dbReference type="Proteomes" id="UP000494205">
    <property type="component" value="Unassembled WGS sequence"/>
</dbReference>
<feature type="chain" id="PRO_5027021133" evidence="2">
    <location>
        <begin position="24"/>
        <end position="683"/>
    </location>
</feature>
<name>A0A6J5CQF1_9BURK</name>
<protein>
    <submittedName>
        <fullName evidence="3">Uncharacterized protein</fullName>
    </submittedName>
</protein>
<dbReference type="RefSeq" id="WP_146014404.1">
    <property type="nucleotide sequence ID" value="NZ_CADIJZ010000048.1"/>
</dbReference>
<dbReference type="EMBL" id="CADIJZ010000048">
    <property type="protein sequence ID" value="CAB3741775.1"/>
    <property type="molecule type" value="Genomic_DNA"/>
</dbReference>
<gene>
    <name evidence="3" type="ORF">LMG27174_06791</name>
</gene>
<keyword evidence="2" id="KW-0732">Signal</keyword>